<reference evidence="1" key="1">
    <citation type="submission" date="2009-07" db="EMBL/GenBank/DDBJ databases">
        <authorList>
            <person name="Weinstock G."/>
            <person name="Sodergren E."/>
            <person name="Clifton S."/>
            <person name="Fulton L."/>
            <person name="Fulton B."/>
            <person name="Courtney L."/>
            <person name="Fronick C."/>
            <person name="Harrison M."/>
            <person name="Strong C."/>
            <person name="Farmer C."/>
            <person name="Delahaunty K."/>
            <person name="Markovic C."/>
            <person name="Hall O."/>
            <person name="Minx P."/>
            <person name="Tomlinson C."/>
            <person name="Mitreva M."/>
            <person name="Nelson J."/>
            <person name="Hou S."/>
            <person name="Wollam A."/>
            <person name="Pepin K.H."/>
            <person name="Johnson M."/>
            <person name="Bhonagiri V."/>
            <person name="Nash W.E."/>
            <person name="Warren W."/>
            <person name="Chinwalla A."/>
            <person name="Mardis E.R."/>
            <person name="Wilson R.K."/>
        </authorList>
    </citation>
    <scope>NUCLEOTIDE SEQUENCE [LARGE SCALE GENOMIC DNA]</scope>
    <source>
        <strain evidence="1">ATCC 29256</strain>
    </source>
</reference>
<evidence type="ECO:0000313" key="2">
    <source>
        <dbReference type="Proteomes" id="UP000005365"/>
    </source>
</evidence>
<organism evidence="1 2">
    <name type="scientific">Neisseria sicca ATCC 29256</name>
    <dbReference type="NCBI Taxonomy" id="547045"/>
    <lineage>
        <taxon>Bacteria</taxon>
        <taxon>Pseudomonadati</taxon>
        <taxon>Pseudomonadota</taxon>
        <taxon>Betaproteobacteria</taxon>
        <taxon>Neisseriales</taxon>
        <taxon>Neisseriaceae</taxon>
        <taxon>Neisseria</taxon>
    </lineage>
</organism>
<accession>C6M3M0</accession>
<comment type="caution">
    <text evidence="1">The sequence shown here is derived from an EMBL/GenBank/DDBJ whole genome shotgun (WGS) entry which is preliminary data.</text>
</comment>
<proteinExistence type="predicted"/>
<evidence type="ECO:0000313" key="1">
    <source>
        <dbReference type="EMBL" id="EET45173.1"/>
    </source>
</evidence>
<name>C6M3M0_NEISI</name>
<protein>
    <submittedName>
        <fullName evidence="1">Uncharacterized protein</fullName>
    </submittedName>
</protein>
<dbReference type="Proteomes" id="UP000005365">
    <property type="component" value="Unassembled WGS sequence"/>
</dbReference>
<gene>
    <name evidence="1" type="ORF">NEISICOT_01168</name>
</gene>
<dbReference type="EMBL" id="ACKO02000005">
    <property type="protein sequence ID" value="EET45173.1"/>
    <property type="molecule type" value="Genomic_DNA"/>
</dbReference>
<dbReference type="AlphaFoldDB" id="C6M3M0"/>
<keyword evidence="2" id="KW-1185">Reference proteome</keyword>
<sequence>MRRGRLKLTFKNVSDDLLLTSHQCNLPTSLIQFFEANFPQTKTAVSKQTEI</sequence>